<comment type="similarity">
    <text evidence="2 7">Belongs to the purine-cytosine permease (2.A.39) family.</text>
</comment>
<dbReference type="InterPro" id="IPR026030">
    <property type="entry name" value="Pur-cyt_permease_Fcy2/21/22"/>
</dbReference>
<keyword evidence="4 8" id="KW-0812">Transmembrane</keyword>
<keyword evidence="6 7" id="KW-0472">Membrane</keyword>
<feature type="transmembrane region" description="Helical" evidence="8">
    <location>
        <begin position="251"/>
        <end position="277"/>
    </location>
</feature>
<feature type="transmembrane region" description="Helical" evidence="8">
    <location>
        <begin position="110"/>
        <end position="142"/>
    </location>
</feature>
<feature type="transmembrane region" description="Helical" evidence="8">
    <location>
        <begin position="297"/>
        <end position="326"/>
    </location>
</feature>
<feature type="transmembrane region" description="Helical" evidence="8">
    <location>
        <begin position="217"/>
        <end position="239"/>
    </location>
</feature>
<protein>
    <submittedName>
        <fullName evidence="9">Allantoin permease</fullName>
    </submittedName>
</protein>
<evidence type="ECO:0000256" key="2">
    <source>
        <dbReference type="ARBA" id="ARBA00008974"/>
    </source>
</evidence>
<keyword evidence="5 8" id="KW-1133">Transmembrane helix</keyword>
<evidence type="ECO:0000256" key="5">
    <source>
        <dbReference type="ARBA" id="ARBA00022989"/>
    </source>
</evidence>
<dbReference type="Proteomes" id="UP000427108">
    <property type="component" value="Chromosome"/>
</dbReference>
<evidence type="ECO:0000256" key="4">
    <source>
        <dbReference type="ARBA" id="ARBA00022692"/>
    </source>
</evidence>
<feature type="transmembrane region" description="Helical" evidence="8">
    <location>
        <begin position="404"/>
        <end position="423"/>
    </location>
</feature>
<evidence type="ECO:0000256" key="7">
    <source>
        <dbReference type="PIRNR" id="PIRNR002744"/>
    </source>
</evidence>
<dbReference type="EMBL" id="CP046115">
    <property type="protein sequence ID" value="QGN35951.1"/>
    <property type="molecule type" value="Genomic_DNA"/>
</dbReference>
<comment type="subcellular location">
    <subcellularLocation>
        <location evidence="1">Membrane</location>
        <topology evidence="1">Multi-pass membrane protein</topology>
    </subcellularLocation>
</comment>
<evidence type="ECO:0000256" key="1">
    <source>
        <dbReference type="ARBA" id="ARBA00004141"/>
    </source>
</evidence>
<dbReference type="AlphaFoldDB" id="A0A6B8MT16"/>
<evidence type="ECO:0000313" key="9">
    <source>
        <dbReference type="EMBL" id="QGN35951.1"/>
    </source>
</evidence>
<gene>
    <name evidence="9" type="ORF">GJ746_00870</name>
</gene>
<evidence type="ECO:0000256" key="8">
    <source>
        <dbReference type="SAM" id="Phobius"/>
    </source>
</evidence>
<feature type="transmembrane region" description="Helical" evidence="8">
    <location>
        <begin position="148"/>
        <end position="167"/>
    </location>
</feature>
<keyword evidence="3 7" id="KW-0813">Transport</keyword>
<sequence length="472" mass="49908">MDSKASYDGNMQTPDPDMADLGIGLVPPVHQTQKPVQLFFVWCAANIGILGVVYGAVIVSFGLSFWQSILAAIAGVASFALVGVTSIAGKIGRTTTLTLSRVIFGKRGNIAPTSFCWVNLMGWESVNIITGTLTLVALFAAMGFEESLTTTALSLFLFGGLTVLVSVLGQNAVLMMQKWITRIFGAMTLLVVIYLLFTADWQAILALPSGSWLTGFLPAVSIIAAGTGISWAIAGADYSRDQHPDSGEKSIFLAVVSGAALPLLLLMLTGILLTAQIPDLASSENPISAIGKLLPSWMAIPYLAAATAGVVTIAVLSLYSASLNLLSMGIKLQQRSAVALDAVLVLGIALYVLFVSKDFLGPFIAFLIFCGVFLAAWAAIFMVDFYRLRRHAGYSEADIFSESGANRTALGCWIVGALAGLMVSKTGFIDGPFAVGIFADSSLGLFISFILSLVLYLVFGAKKEGGSRDNHR</sequence>
<accession>A0A6B8MT16</accession>
<dbReference type="PIRSF" id="PIRSF002744">
    <property type="entry name" value="Pur-cyt_permease"/>
    <property type="match status" value="1"/>
</dbReference>
<feature type="transmembrane region" description="Helical" evidence="8">
    <location>
        <begin position="362"/>
        <end position="383"/>
    </location>
</feature>
<proteinExistence type="inferred from homology"/>
<dbReference type="OrthoDB" id="9809167at2"/>
<dbReference type="PANTHER" id="PTHR31806">
    <property type="entry name" value="PURINE-CYTOSINE PERMEASE FCY2-RELATED"/>
    <property type="match status" value="1"/>
</dbReference>
<dbReference type="Gene3D" id="1.10.4160.10">
    <property type="entry name" value="Hydantoin permease"/>
    <property type="match status" value="1"/>
</dbReference>
<feature type="transmembrane region" description="Helical" evidence="8">
    <location>
        <begin position="39"/>
        <end position="63"/>
    </location>
</feature>
<name>A0A6B8MT16_KLEOX</name>
<reference evidence="9 10" key="1">
    <citation type="submission" date="2019-11" db="EMBL/GenBank/DDBJ databases">
        <title>Isolation and Application of One Kind of P-Hydroxybenzoic Acid Degrading Bacterium in Mitigating Cropping Obstacle of Cucumber.</title>
        <authorList>
            <person name="Wu F."/>
            <person name="An Y."/>
        </authorList>
    </citation>
    <scope>NUCLEOTIDE SEQUENCE [LARGE SCALE GENOMIC DNA]</scope>
    <source>
        <strain evidence="9 10">P620</strain>
    </source>
</reference>
<organism evidence="9 10">
    <name type="scientific">Klebsiella oxytoca</name>
    <dbReference type="NCBI Taxonomy" id="571"/>
    <lineage>
        <taxon>Bacteria</taxon>
        <taxon>Pseudomonadati</taxon>
        <taxon>Pseudomonadota</taxon>
        <taxon>Gammaproteobacteria</taxon>
        <taxon>Enterobacterales</taxon>
        <taxon>Enterobacteriaceae</taxon>
        <taxon>Klebsiella/Raoultella group</taxon>
        <taxon>Klebsiella</taxon>
    </lineage>
</organism>
<dbReference type="RefSeq" id="WP_154678524.1">
    <property type="nucleotide sequence ID" value="NZ_CP046115.1"/>
</dbReference>
<evidence type="ECO:0000256" key="6">
    <source>
        <dbReference type="ARBA" id="ARBA00023136"/>
    </source>
</evidence>
<evidence type="ECO:0000313" key="10">
    <source>
        <dbReference type="Proteomes" id="UP000427108"/>
    </source>
</evidence>
<dbReference type="Pfam" id="PF02133">
    <property type="entry name" value="Transp_cyt_pur"/>
    <property type="match status" value="1"/>
</dbReference>
<dbReference type="GO" id="GO:0022857">
    <property type="term" value="F:transmembrane transporter activity"/>
    <property type="evidence" value="ECO:0007669"/>
    <property type="project" value="InterPro"/>
</dbReference>
<dbReference type="PANTHER" id="PTHR31806:SF1">
    <property type="entry name" value="PURINE-CYTOSINE PERMEASE FCY2-RELATED"/>
    <property type="match status" value="1"/>
</dbReference>
<feature type="transmembrane region" description="Helical" evidence="8">
    <location>
        <begin position="338"/>
        <end position="356"/>
    </location>
</feature>
<dbReference type="GO" id="GO:0005886">
    <property type="term" value="C:plasma membrane"/>
    <property type="evidence" value="ECO:0007669"/>
    <property type="project" value="TreeGrafter"/>
</dbReference>
<feature type="transmembrane region" description="Helical" evidence="8">
    <location>
        <begin position="179"/>
        <end position="197"/>
    </location>
</feature>
<evidence type="ECO:0000256" key="3">
    <source>
        <dbReference type="ARBA" id="ARBA00022448"/>
    </source>
</evidence>
<feature type="transmembrane region" description="Helical" evidence="8">
    <location>
        <begin position="435"/>
        <end position="459"/>
    </location>
</feature>
<feature type="transmembrane region" description="Helical" evidence="8">
    <location>
        <begin position="69"/>
        <end position="89"/>
    </location>
</feature>
<dbReference type="InterPro" id="IPR001248">
    <property type="entry name" value="Pur-cyt_permease"/>
</dbReference>